<feature type="compositionally biased region" description="Polar residues" evidence="2">
    <location>
        <begin position="54"/>
        <end position="69"/>
    </location>
</feature>
<feature type="coiled-coil region" evidence="1">
    <location>
        <begin position="101"/>
        <end position="128"/>
    </location>
</feature>
<gene>
    <name evidence="3" type="ORF">NKR23_g10309</name>
</gene>
<sequence length="357" mass="40067">MDKRFSALMARLKRKNVKDKEQNNTERDSGDSSQPGSSTAEPANPCSSDFLHEATSQASTSNIDPSATMQEPVASAPSSMEHLLEELSAIKARLGNLSEGVKKHGEGLDELKEELDATVKEHDETQLANMEQLHDSVAQCIILYESQQRLLRIYKDVKSLAASKLEEAKEETELFKRANIGTANLMEFLFYFYCRTNSLAHPLLKKEAELATQHGDGEATVVMTQAETDLMDSDPEFVLRLFLHLIREKPVPDDFIAGGKDQDRDITRMRYHFRYPKSCACHYLCEKRTKLWSWKPKSVSPAAAFMIHSGASSNAAPTTILPWKALFTTPGSVRTGMRALSNVPNYSHCFDGRWFDD</sequence>
<evidence type="ECO:0000313" key="4">
    <source>
        <dbReference type="Proteomes" id="UP001174694"/>
    </source>
</evidence>
<dbReference type="EMBL" id="JANBVO010000045">
    <property type="protein sequence ID" value="KAJ9134141.1"/>
    <property type="molecule type" value="Genomic_DNA"/>
</dbReference>
<feature type="compositionally biased region" description="Polar residues" evidence="2">
    <location>
        <begin position="31"/>
        <end position="47"/>
    </location>
</feature>
<evidence type="ECO:0000256" key="1">
    <source>
        <dbReference type="SAM" id="Coils"/>
    </source>
</evidence>
<proteinExistence type="predicted"/>
<dbReference type="Proteomes" id="UP001174694">
    <property type="component" value="Unassembled WGS sequence"/>
</dbReference>
<feature type="region of interest" description="Disordered" evidence="2">
    <location>
        <begin position="1"/>
        <end position="77"/>
    </location>
</feature>
<protein>
    <submittedName>
        <fullName evidence="3">Uncharacterized protein</fullName>
    </submittedName>
</protein>
<evidence type="ECO:0000256" key="2">
    <source>
        <dbReference type="SAM" id="MobiDB-lite"/>
    </source>
</evidence>
<comment type="caution">
    <text evidence="3">The sequence shown here is derived from an EMBL/GenBank/DDBJ whole genome shotgun (WGS) entry which is preliminary data.</text>
</comment>
<name>A0AA38VIS6_9PEZI</name>
<organism evidence="3 4">
    <name type="scientific">Pleurostoma richardsiae</name>
    <dbReference type="NCBI Taxonomy" id="41990"/>
    <lineage>
        <taxon>Eukaryota</taxon>
        <taxon>Fungi</taxon>
        <taxon>Dikarya</taxon>
        <taxon>Ascomycota</taxon>
        <taxon>Pezizomycotina</taxon>
        <taxon>Sordariomycetes</taxon>
        <taxon>Sordariomycetidae</taxon>
        <taxon>Calosphaeriales</taxon>
        <taxon>Pleurostomataceae</taxon>
        <taxon>Pleurostoma</taxon>
    </lineage>
</organism>
<reference evidence="3" key="1">
    <citation type="submission" date="2022-07" db="EMBL/GenBank/DDBJ databases">
        <title>Fungi with potential for degradation of polypropylene.</title>
        <authorList>
            <person name="Gostincar C."/>
        </authorList>
    </citation>
    <scope>NUCLEOTIDE SEQUENCE</scope>
    <source>
        <strain evidence="3">EXF-13308</strain>
    </source>
</reference>
<dbReference type="AlphaFoldDB" id="A0AA38VIS6"/>
<accession>A0AA38VIS6</accession>
<feature type="compositionally biased region" description="Basic and acidic residues" evidence="2">
    <location>
        <begin position="18"/>
        <end position="30"/>
    </location>
</feature>
<keyword evidence="1" id="KW-0175">Coiled coil</keyword>
<evidence type="ECO:0000313" key="3">
    <source>
        <dbReference type="EMBL" id="KAJ9134141.1"/>
    </source>
</evidence>
<keyword evidence="4" id="KW-1185">Reference proteome</keyword>